<sequence>MAKAVDAPTWEISETSSIGETAVSVEQCATDKHNTAYYKTYLPPKESSRFSFAQKPVPRSTANEVFKWPPPPSLSPPFHFDPFADSEELAVTPTHSVPTLYKPKYTVYASPPRRHEWVSLTLVDSTYTGIGTCRLARKTVAYPSAVAHPQITQREPSSPKRPTPLSSLAHSATPAGAQSSVDATPSLYDDGDDDDFIPNMLRLPWLEYNLTDIGEFTPPSTPSSTPPLSPSTLADDDGDDGPVLKKGEGSRGWQEACPTAHDFISLTGW</sequence>
<proteinExistence type="predicted"/>
<feature type="compositionally biased region" description="Pro residues" evidence="1">
    <location>
        <begin position="219"/>
        <end position="229"/>
    </location>
</feature>
<gene>
    <name evidence="2" type="ORF">GFSPODELE1_LOCUS1949</name>
</gene>
<evidence type="ECO:0000313" key="3">
    <source>
        <dbReference type="Proteomes" id="UP001497453"/>
    </source>
</evidence>
<feature type="region of interest" description="Disordered" evidence="1">
    <location>
        <begin position="214"/>
        <end position="254"/>
    </location>
</feature>
<organism evidence="2 3">
    <name type="scientific">Somion occarium</name>
    <dbReference type="NCBI Taxonomy" id="3059160"/>
    <lineage>
        <taxon>Eukaryota</taxon>
        <taxon>Fungi</taxon>
        <taxon>Dikarya</taxon>
        <taxon>Basidiomycota</taxon>
        <taxon>Agaricomycotina</taxon>
        <taxon>Agaricomycetes</taxon>
        <taxon>Polyporales</taxon>
        <taxon>Cerrenaceae</taxon>
        <taxon>Somion</taxon>
    </lineage>
</organism>
<evidence type="ECO:0008006" key="4">
    <source>
        <dbReference type="Google" id="ProtNLM"/>
    </source>
</evidence>
<name>A0ABP1CV76_9APHY</name>
<feature type="compositionally biased region" description="Polar residues" evidence="1">
    <location>
        <begin position="164"/>
        <end position="183"/>
    </location>
</feature>
<evidence type="ECO:0000313" key="2">
    <source>
        <dbReference type="EMBL" id="CAL1698007.1"/>
    </source>
</evidence>
<accession>A0ABP1CV76</accession>
<dbReference type="Proteomes" id="UP001497453">
    <property type="component" value="Chromosome 10"/>
</dbReference>
<protein>
    <recommendedName>
        <fullName evidence="4">Transcription factor</fullName>
    </recommendedName>
</protein>
<keyword evidence="3" id="KW-1185">Reference proteome</keyword>
<evidence type="ECO:0000256" key="1">
    <source>
        <dbReference type="SAM" id="MobiDB-lite"/>
    </source>
</evidence>
<feature type="region of interest" description="Disordered" evidence="1">
    <location>
        <begin position="147"/>
        <end position="191"/>
    </location>
</feature>
<dbReference type="EMBL" id="OZ037953">
    <property type="protein sequence ID" value="CAL1698007.1"/>
    <property type="molecule type" value="Genomic_DNA"/>
</dbReference>
<reference evidence="3" key="1">
    <citation type="submission" date="2024-04" db="EMBL/GenBank/DDBJ databases">
        <authorList>
            <person name="Shaw F."/>
            <person name="Minotto A."/>
        </authorList>
    </citation>
    <scope>NUCLEOTIDE SEQUENCE [LARGE SCALE GENOMIC DNA]</scope>
</reference>